<protein>
    <submittedName>
        <fullName evidence="1">Uncharacterized protein</fullName>
    </submittedName>
</protein>
<accession>A0ABR9MVH0</accession>
<keyword evidence="2" id="KW-1185">Reference proteome</keyword>
<proteinExistence type="predicted"/>
<organism evidence="1 2">
    <name type="scientific">Myceligenerans pegani</name>
    <dbReference type="NCBI Taxonomy" id="2776917"/>
    <lineage>
        <taxon>Bacteria</taxon>
        <taxon>Bacillati</taxon>
        <taxon>Actinomycetota</taxon>
        <taxon>Actinomycetes</taxon>
        <taxon>Micrococcales</taxon>
        <taxon>Promicromonosporaceae</taxon>
        <taxon>Myceligenerans</taxon>
    </lineage>
</organism>
<evidence type="ECO:0000313" key="1">
    <source>
        <dbReference type="EMBL" id="MBE1875036.1"/>
    </source>
</evidence>
<sequence length="137" mass="15352">MVADERDALRELVAEARDAFRIVREERLAAERSASELPTLNAAIRITSREMDAATSPQVEALMEEILGLEAEAEGHRRAVEHIRELRRRMIESARPAGPSQWVGSYLAEKLDNALADAVMELELDVERRGSSRSGER</sequence>
<evidence type="ECO:0000313" key="2">
    <source>
        <dbReference type="Proteomes" id="UP000625527"/>
    </source>
</evidence>
<comment type="caution">
    <text evidence="1">The sequence shown here is derived from an EMBL/GenBank/DDBJ whole genome shotgun (WGS) entry which is preliminary data.</text>
</comment>
<name>A0ABR9MVH0_9MICO</name>
<dbReference type="EMBL" id="JADAQT010000057">
    <property type="protein sequence ID" value="MBE1875036.1"/>
    <property type="molecule type" value="Genomic_DNA"/>
</dbReference>
<dbReference type="Proteomes" id="UP000625527">
    <property type="component" value="Unassembled WGS sequence"/>
</dbReference>
<gene>
    <name evidence="1" type="ORF">IHE71_04825</name>
</gene>
<dbReference type="RefSeq" id="WP_192861618.1">
    <property type="nucleotide sequence ID" value="NZ_JADAQT010000057.1"/>
</dbReference>
<reference evidence="1 2" key="1">
    <citation type="submission" date="2020-10" db="EMBL/GenBank/DDBJ databases">
        <title>Myceligenerans pegani sp. nov., an endophytic actinomycete isolated from Peganum harmala L. in Xinjiang, China.</title>
        <authorList>
            <person name="Xin L."/>
        </authorList>
    </citation>
    <scope>NUCLEOTIDE SEQUENCE [LARGE SCALE GENOMIC DNA]</scope>
    <source>
        <strain evidence="1 2">TRM65318</strain>
    </source>
</reference>